<keyword evidence="3" id="KW-1185">Reference proteome</keyword>
<dbReference type="Proteomes" id="UP000000447">
    <property type="component" value="Chromosome"/>
</dbReference>
<dbReference type="AlphaFoldDB" id="B9L0P3"/>
<keyword evidence="1" id="KW-0472">Membrane</keyword>
<keyword evidence="1" id="KW-0812">Transmembrane</keyword>
<name>B9L0P3_THERP</name>
<dbReference type="EMBL" id="CP001275">
    <property type="protein sequence ID" value="ACM06379.1"/>
    <property type="molecule type" value="Genomic_DNA"/>
</dbReference>
<feature type="transmembrane region" description="Helical" evidence="1">
    <location>
        <begin position="7"/>
        <end position="26"/>
    </location>
</feature>
<evidence type="ECO:0000313" key="3">
    <source>
        <dbReference type="Proteomes" id="UP000000447"/>
    </source>
</evidence>
<evidence type="ECO:0000313" key="2">
    <source>
        <dbReference type="EMBL" id="ACM06379.1"/>
    </source>
</evidence>
<gene>
    <name evidence="2" type="ordered locus">trd_1115</name>
</gene>
<keyword evidence="1" id="KW-1133">Transmembrane helix</keyword>
<dbReference type="RefSeq" id="WP_015922067.1">
    <property type="nucleotide sequence ID" value="NC_011959.1"/>
</dbReference>
<protein>
    <recommendedName>
        <fullName evidence="4">YggT family protein</fullName>
    </recommendedName>
</protein>
<evidence type="ECO:0000256" key="1">
    <source>
        <dbReference type="SAM" id="Phobius"/>
    </source>
</evidence>
<dbReference type="KEGG" id="tro:trd_1115"/>
<organism evidence="2 3">
    <name type="scientific">Thermomicrobium roseum (strain ATCC 27502 / DSM 5159 / P-2)</name>
    <dbReference type="NCBI Taxonomy" id="309801"/>
    <lineage>
        <taxon>Bacteria</taxon>
        <taxon>Pseudomonadati</taxon>
        <taxon>Thermomicrobiota</taxon>
        <taxon>Thermomicrobia</taxon>
        <taxon>Thermomicrobiales</taxon>
        <taxon>Thermomicrobiaceae</taxon>
        <taxon>Thermomicrobium</taxon>
    </lineage>
</organism>
<proteinExistence type="predicted"/>
<dbReference type="HOGENOM" id="CLU_2496880_0_0_0"/>
<dbReference type="STRING" id="309801.trd_1115"/>
<reference evidence="2 3" key="1">
    <citation type="journal article" date="2009" name="PLoS ONE">
        <title>Complete genome sequence of the aerobic CO-oxidizing thermophile Thermomicrobium roseum.</title>
        <authorList>
            <person name="Wu D."/>
            <person name="Raymond J."/>
            <person name="Wu M."/>
            <person name="Chatterji S."/>
            <person name="Ren Q."/>
            <person name="Graham J.E."/>
            <person name="Bryant D.A."/>
            <person name="Robb F."/>
            <person name="Colman A."/>
            <person name="Tallon L.J."/>
            <person name="Badger J.H."/>
            <person name="Madupu R."/>
            <person name="Ward N.L."/>
            <person name="Eisen J.A."/>
        </authorList>
    </citation>
    <scope>NUCLEOTIDE SEQUENCE [LARGE SCALE GENOMIC DNA]</scope>
    <source>
        <strain evidence="3">ATCC 27502 / DSM 5159 / P-2</strain>
    </source>
</reference>
<sequence>MTRQVFEVANWLLAILMWLLIGRILLDQLTRGKSTVIGRLFHLATDPLLRFSSQLFPRLSTIAQSVLWVLALLAVRLILFVVAMPR</sequence>
<feature type="transmembrane region" description="Helical" evidence="1">
    <location>
        <begin position="62"/>
        <end position="83"/>
    </location>
</feature>
<evidence type="ECO:0008006" key="4">
    <source>
        <dbReference type="Google" id="ProtNLM"/>
    </source>
</evidence>
<accession>B9L0P3</accession>